<dbReference type="eggNOG" id="COG0457">
    <property type="taxonomic scope" value="Bacteria"/>
</dbReference>
<dbReference type="SUPFAM" id="SSF48452">
    <property type="entry name" value="TPR-like"/>
    <property type="match status" value="5"/>
</dbReference>
<dbReference type="EMBL" id="ANHY01000002">
    <property type="protein sequence ID" value="EKV32763.1"/>
    <property type="molecule type" value="Genomic_DNA"/>
</dbReference>
<evidence type="ECO:0000313" key="4">
    <source>
        <dbReference type="EMBL" id="EKV32763.1"/>
    </source>
</evidence>
<dbReference type="Pfam" id="PF14559">
    <property type="entry name" value="TPR_19"/>
    <property type="match status" value="1"/>
</dbReference>
<dbReference type="AlphaFoldDB" id="K9HR64"/>
<evidence type="ECO:0000256" key="2">
    <source>
        <dbReference type="ARBA" id="ARBA00022803"/>
    </source>
</evidence>
<evidence type="ECO:0000256" key="1">
    <source>
        <dbReference type="ARBA" id="ARBA00022737"/>
    </source>
</evidence>
<evidence type="ECO:0000256" key="3">
    <source>
        <dbReference type="PROSITE-ProRule" id="PRU00339"/>
    </source>
</evidence>
<proteinExistence type="predicted"/>
<evidence type="ECO:0008006" key="6">
    <source>
        <dbReference type="Google" id="ProtNLM"/>
    </source>
</evidence>
<dbReference type="eggNOG" id="COG3063">
    <property type="taxonomic scope" value="Bacteria"/>
</dbReference>
<dbReference type="NCBIfam" id="TIGR02917">
    <property type="entry name" value="PEP_TPR_lipo"/>
    <property type="match status" value="1"/>
</dbReference>
<dbReference type="InterPro" id="IPR051012">
    <property type="entry name" value="CellSynth/LPSAsmb/PSIAsmb"/>
</dbReference>
<dbReference type="STRING" id="1238182.C882_1601"/>
<organism evidence="4 5">
    <name type="scientific">Caenispirillum salinarum AK4</name>
    <dbReference type="NCBI Taxonomy" id="1238182"/>
    <lineage>
        <taxon>Bacteria</taxon>
        <taxon>Pseudomonadati</taxon>
        <taxon>Pseudomonadota</taxon>
        <taxon>Alphaproteobacteria</taxon>
        <taxon>Rhodospirillales</taxon>
        <taxon>Novispirillaceae</taxon>
        <taxon>Caenispirillum</taxon>
    </lineage>
</organism>
<dbReference type="PANTHER" id="PTHR45586:SF14">
    <property type="entry name" value="TETRATRICOPEPTIDE TPR_2 REPEAT PROTEIN"/>
    <property type="match status" value="1"/>
</dbReference>
<accession>K9HR64</accession>
<gene>
    <name evidence="4" type="ORF">C882_1601</name>
</gene>
<dbReference type="InterPro" id="IPR011717">
    <property type="entry name" value="TPR-4"/>
</dbReference>
<dbReference type="Pfam" id="PF13432">
    <property type="entry name" value="TPR_16"/>
    <property type="match status" value="4"/>
</dbReference>
<keyword evidence="2 3" id="KW-0802">TPR repeat</keyword>
<reference evidence="4 5" key="1">
    <citation type="journal article" date="2013" name="Genome Announc.">
        <title>Draft Genome Sequence of an Alphaproteobacterium, Caenispirillum salinarum AK4(T), Isolated from a Solar Saltern.</title>
        <authorList>
            <person name="Khatri I."/>
            <person name="Singh A."/>
            <person name="Korpole S."/>
            <person name="Pinnaka A.K."/>
            <person name="Subramanian S."/>
        </authorList>
    </citation>
    <scope>NUCLEOTIDE SEQUENCE [LARGE SCALE GENOMIC DNA]</scope>
    <source>
        <strain evidence="4 5">AK4</strain>
    </source>
</reference>
<dbReference type="InterPro" id="IPR019734">
    <property type="entry name" value="TPR_rpt"/>
</dbReference>
<dbReference type="InterPro" id="IPR011990">
    <property type="entry name" value="TPR-like_helical_dom_sf"/>
</dbReference>
<dbReference type="InterPro" id="IPR014266">
    <property type="entry name" value="PEP-CTERM_TPR_PrsT"/>
</dbReference>
<dbReference type="Pfam" id="PF07721">
    <property type="entry name" value="TPR_4"/>
    <property type="match status" value="4"/>
</dbReference>
<feature type="repeat" description="TPR" evidence="3">
    <location>
        <begin position="130"/>
        <end position="163"/>
    </location>
</feature>
<keyword evidence="5" id="KW-1185">Reference proteome</keyword>
<dbReference type="Proteomes" id="UP000009881">
    <property type="component" value="Unassembled WGS sequence"/>
</dbReference>
<sequence>MVAASVLAMTATLAPVPMDAAHAADVEQLLEEARTFRAEGRVADSIIQIKNALQQEPANAEANALLGDIYLGAGDVQRGRLQLERARDLGGAPDLWMLPLMRAWLASDEAARVMELTEDLPESLDPVLRADALALRGRAQAAAGDAEAAHETMTRAMELAPKAALPPAGLARLEASAGNVQAATELAEQALANAPNDPDVLYIAGDLALTRGETAKALEHYRAIKDMRPINPFVRVPLAQALIAAGQMDAAADELDWVLEKVPEYPQAVYLRGHVAYVQGQMSEADSLLARGLASDPANQRMQLLAGLVKYRLGQHEQAVRLLSGLAEGAGALPQARIALGASLLETGRHDRAYRVLTPLPDDMKQNADALALAGQAARLAGKAEESLDLLSAASELRPDDAAILRQLAATHSALGQGEEGLETLGLAVEKDTSNDRAVSTYFAMLMQKNLPDQALAVADKVVTDRPEAGRGHTMRGLALLAGQDPEGAEAAFRKAISLDPGAADAAGNLAALLRQQDRVDEAEAVLLSAHEAAPRSSALMLRLADIAALRGDKAEARSWLEQAVEAGTVSPRPRARLAALLLEEGRPDAALATAVPGLNTFPRDPELLEMVARARLATGDAANGLAAARTLAEVKSDAETLKLLVNAARQAGNQSVLADALERYTVVEPDNLEVRLALAALELGDNDAAGAREHMDAALALAPDDVRVIQMETRTRLARDPRDGVAYLRDKIAAMEAPPGDLVHLLASAERPIEPEQAVARLSDWSTANPDDTRARLILSMWHIEDGRFQAAEPLLESLVADDPESWVNHNNLAYVLMRQGRLDAALDHIDKARLHGGNQPELLDTEGQIRLRMNDLVMAEQLFRQAASQTARPGHRLNLAEALVALDRRDDARQVLEQVQGARTTDAERERTRDLLARLEGGPEEAQAQ</sequence>
<dbReference type="GO" id="GO:0042802">
    <property type="term" value="F:identical protein binding"/>
    <property type="evidence" value="ECO:0007669"/>
    <property type="project" value="InterPro"/>
</dbReference>
<evidence type="ECO:0000313" key="5">
    <source>
        <dbReference type="Proteomes" id="UP000009881"/>
    </source>
</evidence>
<name>K9HR64_9PROT</name>
<protein>
    <recommendedName>
        <fullName evidence="6">PEP-CTERM system TPR-repeat protein PrsT</fullName>
    </recommendedName>
</protein>
<comment type="caution">
    <text evidence="4">The sequence shown here is derived from an EMBL/GenBank/DDBJ whole genome shotgun (WGS) entry which is preliminary data.</text>
</comment>
<dbReference type="Gene3D" id="1.25.40.10">
    <property type="entry name" value="Tetratricopeptide repeat domain"/>
    <property type="match status" value="5"/>
</dbReference>
<dbReference type="SMART" id="SM00028">
    <property type="entry name" value="TPR"/>
    <property type="match status" value="14"/>
</dbReference>
<dbReference type="PROSITE" id="PS50005">
    <property type="entry name" value="TPR"/>
    <property type="match status" value="1"/>
</dbReference>
<keyword evidence="1" id="KW-0677">Repeat</keyword>
<dbReference type="PANTHER" id="PTHR45586">
    <property type="entry name" value="TPR REPEAT-CONTAINING PROTEIN PA4667"/>
    <property type="match status" value="1"/>
</dbReference>